<accession>A0AAW3BI76</accession>
<feature type="compositionally biased region" description="Low complexity" evidence="1">
    <location>
        <begin position="96"/>
        <end position="105"/>
    </location>
</feature>
<sequence length="302" mass="32665">MPARTVSPGGARSNGLKHGSASTGALNTLNFSVQDRRLNTRLLNETQRRKAQLFGMTRHDVAHQLHRYNVQPSLVMDEGRRDGPRAGKSASQNRPTTATSKAASGAVADAIGASSSPSDNHSAAVVSSSFGRDAHSRWQAQGAYPLHKKEDAVYAKVSTSTSPGEHDEEVGSVLPVPPTGLYEEWLSAGCPTGPWSALLQEMYGLLEAERAFLTTKYDPKPICVASCSDCSVVCAYGGHVMRCLWDLSLRLHTVYNRDTTIVIWNAMVAGANHSCYHIVDDDATSQGTLNQVIISLFRELRV</sequence>
<evidence type="ECO:0000256" key="1">
    <source>
        <dbReference type="SAM" id="MobiDB-lite"/>
    </source>
</evidence>
<name>A0AAW3BI76_9TRYP</name>
<dbReference type="AlphaFoldDB" id="A0AAW3BI76"/>
<reference evidence="2 3" key="1">
    <citation type="submission" date="2024-02" db="EMBL/GenBank/DDBJ databases">
        <title>FIRST GENOME SEQUENCES OF Leishmania (Viannia) shawi, Leishmania (Viannia) lindenbergi AND Leishmania (Viannia) utingensis.</title>
        <authorList>
            <person name="Resadore F."/>
            <person name="Custodio M.G.F."/>
            <person name="Boite M.C."/>
            <person name="Cupolillo E."/>
            <person name="Ferreira G.E.M."/>
        </authorList>
    </citation>
    <scope>NUCLEOTIDE SEQUENCE [LARGE SCALE GENOMIC DNA]</scope>
    <source>
        <strain evidence="2 3">MDAS/BR/1979/M5533</strain>
    </source>
</reference>
<evidence type="ECO:0000313" key="2">
    <source>
        <dbReference type="EMBL" id="KAL0521351.1"/>
    </source>
</evidence>
<keyword evidence="3" id="KW-1185">Reference proteome</keyword>
<dbReference type="Proteomes" id="UP001501274">
    <property type="component" value="Unassembled WGS sequence"/>
</dbReference>
<gene>
    <name evidence="2" type="ORF">Q4I28_005546</name>
</gene>
<feature type="region of interest" description="Disordered" evidence="1">
    <location>
        <begin position="72"/>
        <end position="105"/>
    </location>
</feature>
<comment type="caution">
    <text evidence="2">The sequence shown here is derived from an EMBL/GenBank/DDBJ whole genome shotgun (WGS) entry which is preliminary data.</text>
</comment>
<organism evidence="2 3">
    <name type="scientific">Leishmania naiffi</name>
    <dbReference type="NCBI Taxonomy" id="5678"/>
    <lineage>
        <taxon>Eukaryota</taxon>
        <taxon>Discoba</taxon>
        <taxon>Euglenozoa</taxon>
        <taxon>Kinetoplastea</taxon>
        <taxon>Metakinetoplastina</taxon>
        <taxon>Trypanosomatida</taxon>
        <taxon>Trypanosomatidae</taxon>
        <taxon>Leishmaniinae</taxon>
        <taxon>Leishmania</taxon>
        <taxon>Leishmania naiffi species complex</taxon>
    </lineage>
</organism>
<proteinExistence type="predicted"/>
<feature type="region of interest" description="Disordered" evidence="1">
    <location>
        <begin position="1"/>
        <end position="23"/>
    </location>
</feature>
<evidence type="ECO:0000313" key="3">
    <source>
        <dbReference type="Proteomes" id="UP001501274"/>
    </source>
</evidence>
<protein>
    <submittedName>
        <fullName evidence="2">Uncharacterized protein</fullName>
    </submittedName>
</protein>
<dbReference type="EMBL" id="JBAMZN010000031">
    <property type="protein sequence ID" value="KAL0521351.1"/>
    <property type="molecule type" value="Genomic_DNA"/>
</dbReference>